<evidence type="ECO:0000256" key="2">
    <source>
        <dbReference type="ARBA" id="ARBA00012438"/>
    </source>
</evidence>
<proteinExistence type="predicted"/>
<evidence type="ECO:0000313" key="13">
    <source>
        <dbReference type="Proteomes" id="UP000396862"/>
    </source>
</evidence>
<gene>
    <name evidence="11" type="ORF">CLV93_11076</name>
    <name evidence="10" type="ORF">JCM18694_18690</name>
</gene>
<dbReference type="GO" id="GO:0000160">
    <property type="term" value="P:phosphorelay signal transduction system"/>
    <property type="evidence" value="ECO:0007669"/>
    <property type="project" value="UniProtKB-KW"/>
</dbReference>
<dbReference type="PANTHER" id="PTHR43065">
    <property type="entry name" value="SENSOR HISTIDINE KINASE"/>
    <property type="match status" value="1"/>
</dbReference>
<evidence type="ECO:0000256" key="1">
    <source>
        <dbReference type="ARBA" id="ARBA00000085"/>
    </source>
</evidence>
<keyword evidence="8" id="KW-0472">Membrane</keyword>
<evidence type="ECO:0000256" key="8">
    <source>
        <dbReference type="SAM" id="Phobius"/>
    </source>
</evidence>
<evidence type="ECO:0000256" key="4">
    <source>
        <dbReference type="ARBA" id="ARBA00022741"/>
    </source>
</evidence>
<dbReference type="SUPFAM" id="SSF55874">
    <property type="entry name" value="ATPase domain of HSP90 chaperone/DNA topoisomerase II/histidine kinase"/>
    <property type="match status" value="1"/>
</dbReference>
<reference evidence="10 13" key="2">
    <citation type="submission" date="2019-10" db="EMBL/GenBank/DDBJ databases">
        <title>Prolixibacter strains distinguished by the presence of nitrate reductase genes were adept at nitrate-dependent anaerobic corrosion of metallic iron and carbon steel.</title>
        <authorList>
            <person name="Iino T."/>
            <person name="Shono N."/>
            <person name="Ito K."/>
            <person name="Nakamura R."/>
            <person name="Sueoka K."/>
            <person name="Harayama S."/>
            <person name="Ohkuma M."/>
        </authorList>
    </citation>
    <scope>NUCLEOTIDE SEQUENCE [LARGE SCALE GENOMIC DNA]</scope>
    <source>
        <strain evidence="10 13">MIC1-1</strain>
    </source>
</reference>
<dbReference type="AlphaFoldDB" id="A0A2P8C8J6"/>
<dbReference type="PANTHER" id="PTHR43065:SF46">
    <property type="entry name" value="C4-DICARBOXYLATE TRANSPORT SENSOR PROTEIN DCTB"/>
    <property type="match status" value="1"/>
</dbReference>
<organism evidence="11 12">
    <name type="scientific">Prolixibacter denitrificans</name>
    <dbReference type="NCBI Taxonomy" id="1541063"/>
    <lineage>
        <taxon>Bacteria</taxon>
        <taxon>Pseudomonadati</taxon>
        <taxon>Bacteroidota</taxon>
        <taxon>Bacteroidia</taxon>
        <taxon>Marinilabiliales</taxon>
        <taxon>Prolixibacteraceae</taxon>
        <taxon>Prolixibacter</taxon>
    </lineage>
</organism>
<feature type="domain" description="Histidine kinase" evidence="9">
    <location>
        <begin position="230"/>
        <end position="453"/>
    </location>
</feature>
<evidence type="ECO:0000256" key="7">
    <source>
        <dbReference type="ARBA" id="ARBA00023012"/>
    </source>
</evidence>
<keyword evidence="5 11" id="KW-0418">Kinase</keyword>
<evidence type="ECO:0000259" key="9">
    <source>
        <dbReference type="PROSITE" id="PS50109"/>
    </source>
</evidence>
<evidence type="ECO:0000313" key="11">
    <source>
        <dbReference type="EMBL" id="PSK81292.1"/>
    </source>
</evidence>
<dbReference type="GO" id="GO:0005524">
    <property type="term" value="F:ATP binding"/>
    <property type="evidence" value="ECO:0007669"/>
    <property type="project" value="UniProtKB-KW"/>
</dbReference>
<keyword evidence="8" id="KW-0812">Transmembrane</keyword>
<dbReference type="InterPro" id="IPR005467">
    <property type="entry name" value="His_kinase_dom"/>
</dbReference>
<dbReference type="Proteomes" id="UP000240621">
    <property type="component" value="Unassembled WGS sequence"/>
</dbReference>
<feature type="transmembrane region" description="Helical" evidence="8">
    <location>
        <begin position="36"/>
        <end position="55"/>
    </location>
</feature>
<sequence length="453" mass="51860">MGSRNFRLSVVLRVLALLATIVLMVVLFLLTDYYLTSLLVLAVLIYEVYSLISFVETTNTLLTNFLESLRYSDFSRTYEISGAGKSFARLSESFNQVISDFRKVREEREQNYFYLRTVVEHIGIGLIAYRQNGEVELINNATKKLFQLSQLKNLKELEAVSPELKNGLMNISNGENILVKIREKDEILQLAIYATEFKVADKNIRLVSIKDIQSELEEKEMESWQKLIRVLTHEIMNSITPIASLTQTLDYLIKDVRERYDNIFSDEGEAEVVEEVEMALKTIHKRSTGLLHFVESYRNLTRIPKPNYTIFQVQKLFDTISSLMKEEIHRKGITCDISVEPPNLELSADEQLIEQVIINLIRNSIQALDKTDNPKLSMKSSLDQRGRILIQISDNGQGILPDVLDKIFVPFFTTKPKGSGIGLSLSRQILRLHGGTLTVHSEPDVETIFTLRF</sequence>
<dbReference type="InterPro" id="IPR004358">
    <property type="entry name" value="Sig_transdc_His_kin-like_C"/>
</dbReference>
<dbReference type="Pfam" id="PF02518">
    <property type="entry name" value="HATPase_c"/>
    <property type="match status" value="1"/>
</dbReference>
<dbReference type="InterPro" id="IPR036890">
    <property type="entry name" value="HATPase_C_sf"/>
</dbReference>
<keyword evidence="3" id="KW-0808">Transferase</keyword>
<keyword evidence="13" id="KW-1185">Reference proteome</keyword>
<dbReference type="Gene3D" id="3.30.565.10">
    <property type="entry name" value="Histidine kinase-like ATPase, C-terminal domain"/>
    <property type="match status" value="1"/>
</dbReference>
<comment type="caution">
    <text evidence="11">The sequence shown here is derived from an EMBL/GenBank/DDBJ whole genome shotgun (WGS) entry which is preliminary data.</text>
</comment>
<dbReference type="PRINTS" id="PR00344">
    <property type="entry name" value="BCTRLSENSOR"/>
</dbReference>
<dbReference type="GO" id="GO:0004673">
    <property type="term" value="F:protein histidine kinase activity"/>
    <property type="evidence" value="ECO:0007669"/>
    <property type="project" value="UniProtKB-EC"/>
</dbReference>
<evidence type="ECO:0000313" key="12">
    <source>
        <dbReference type="Proteomes" id="UP000240621"/>
    </source>
</evidence>
<evidence type="ECO:0000313" key="10">
    <source>
        <dbReference type="EMBL" id="GET21623.1"/>
    </source>
</evidence>
<evidence type="ECO:0000256" key="5">
    <source>
        <dbReference type="ARBA" id="ARBA00022777"/>
    </source>
</evidence>
<comment type="catalytic activity">
    <reaction evidence="1">
        <text>ATP + protein L-histidine = ADP + protein N-phospho-L-histidine.</text>
        <dbReference type="EC" id="2.7.13.3"/>
    </reaction>
</comment>
<keyword evidence="6" id="KW-0067">ATP-binding</keyword>
<dbReference type="EC" id="2.7.13.3" evidence="2"/>
<keyword evidence="7" id="KW-0902">Two-component regulatory system</keyword>
<keyword evidence="4" id="KW-0547">Nucleotide-binding</keyword>
<reference evidence="11 12" key="1">
    <citation type="submission" date="2018-03" db="EMBL/GenBank/DDBJ databases">
        <title>Genomic Encyclopedia of Archaeal and Bacterial Type Strains, Phase II (KMG-II): from individual species to whole genera.</title>
        <authorList>
            <person name="Goeker M."/>
        </authorList>
    </citation>
    <scope>NUCLEOTIDE SEQUENCE [LARGE SCALE GENOMIC DNA]</scope>
    <source>
        <strain evidence="11 12">DSM 27267</strain>
    </source>
</reference>
<dbReference type="SMART" id="SM00387">
    <property type="entry name" value="HATPase_c"/>
    <property type="match status" value="1"/>
</dbReference>
<protein>
    <recommendedName>
        <fullName evidence="2">histidine kinase</fullName>
        <ecNumber evidence="2">2.7.13.3</ecNumber>
    </recommendedName>
</protein>
<dbReference type="PROSITE" id="PS50109">
    <property type="entry name" value="HIS_KIN"/>
    <property type="match status" value="1"/>
</dbReference>
<name>A0A2P8C8J6_9BACT</name>
<dbReference type="InterPro" id="IPR003594">
    <property type="entry name" value="HATPase_dom"/>
</dbReference>
<accession>A0A2P8C8J6</accession>
<evidence type="ECO:0000256" key="6">
    <source>
        <dbReference type="ARBA" id="ARBA00022840"/>
    </source>
</evidence>
<dbReference type="OrthoDB" id="1931120at2"/>
<dbReference type="Proteomes" id="UP000396862">
    <property type="component" value="Unassembled WGS sequence"/>
</dbReference>
<dbReference type="RefSeq" id="WP_106543284.1">
    <property type="nucleotide sequence ID" value="NZ_BLAU01000001.1"/>
</dbReference>
<feature type="transmembrane region" description="Helical" evidence="8">
    <location>
        <begin position="12"/>
        <end position="30"/>
    </location>
</feature>
<dbReference type="EMBL" id="BLAU01000001">
    <property type="protein sequence ID" value="GET21623.1"/>
    <property type="molecule type" value="Genomic_DNA"/>
</dbReference>
<dbReference type="EMBL" id="PYGC01000010">
    <property type="protein sequence ID" value="PSK81292.1"/>
    <property type="molecule type" value="Genomic_DNA"/>
</dbReference>
<keyword evidence="8" id="KW-1133">Transmembrane helix</keyword>
<evidence type="ECO:0000256" key="3">
    <source>
        <dbReference type="ARBA" id="ARBA00022679"/>
    </source>
</evidence>